<feature type="transmembrane region" description="Helical" evidence="2">
    <location>
        <begin position="578"/>
        <end position="598"/>
    </location>
</feature>
<keyword evidence="2" id="KW-1133">Transmembrane helix</keyword>
<feature type="compositionally biased region" description="Low complexity" evidence="1">
    <location>
        <begin position="631"/>
        <end position="642"/>
    </location>
</feature>
<feature type="transmembrane region" description="Helical" evidence="2">
    <location>
        <begin position="604"/>
        <end position="624"/>
    </location>
</feature>
<feature type="transmembrane region" description="Helical" evidence="2">
    <location>
        <begin position="406"/>
        <end position="428"/>
    </location>
</feature>
<evidence type="ECO:0000313" key="7">
    <source>
        <dbReference type="Proteomes" id="UP000664914"/>
    </source>
</evidence>
<reference evidence="6" key="2">
    <citation type="submission" date="2021-04" db="EMBL/GenBank/DDBJ databases">
        <title>Isolation and genomic analysis of the ibuprofen-degrading bacterium Sphingomonas strain MPO218.</title>
        <authorList>
            <person name="Aulestia M."/>
            <person name="Flores A."/>
            <person name="Mangas E.L."/>
            <person name="Perez-Pulido A.J."/>
            <person name="Santero E."/>
            <person name="Camacho E.M."/>
        </authorList>
    </citation>
    <scope>NUCLEOTIDE SEQUENCE</scope>
    <source>
        <strain evidence="6">MPO218</strain>
    </source>
</reference>
<evidence type="ECO:0000259" key="4">
    <source>
        <dbReference type="Pfam" id="PF09972"/>
    </source>
</evidence>
<keyword evidence="3" id="KW-0732">Signal</keyword>
<evidence type="ECO:0000313" key="6">
    <source>
        <dbReference type="EMBL" id="QTH23659.1"/>
    </source>
</evidence>
<accession>A0A975D6J1</accession>
<dbReference type="AlphaFoldDB" id="A0A975D6J1"/>
<proteinExistence type="predicted"/>
<dbReference type="EMBL" id="CP059319">
    <property type="protein sequence ID" value="QTH23659.1"/>
    <property type="molecule type" value="Genomic_DNA"/>
</dbReference>
<dbReference type="Proteomes" id="UP000664914">
    <property type="component" value="Chromosome"/>
</dbReference>
<feature type="signal peptide" evidence="3">
    <location>
        <begin position="1"/>
        <end position="22"/>
    </location>
</feature>
<dbReference type="Pfam" id="PF20990">
    <property type="entry name" value="DUF2207_C"/>
    <property type="match status" value="1"/>
</dbReference>
<evidence type="ECO:0000259" key="5">
    <source>
        <dbReference type="Pfam" id="PF20990"/>
    </source>
</evidence>
<feature type="region of interest" description="Disordered" evidence="1">
    <location>
        <begin position="624"/>
        <end position="648"/>
    </location>
</feature>
<feature type="chain" id="PRO_5036925915" evidence="3">
    <location>
        <begin position="23"/>
        <end position="665"/>
    </location>
</feature>
<dbReference type="RefSeq" id="WP_208633927.1">
    <property type="nucleotide sequence ID" value="NZ_CP059319.1"/>
</dbReference>
<reference evidence="6" key="1">
    <citation type="submission" date="2020-07" db="EMBL/GenBank/DDBJ databases">
        <authorList>
            <person name="Camacho E."/>
        </authorList>
    </citation>
    <scope>NUCLEOTIDE SEQUENCE</scope>
    <source>
        <strain evidence="6">MPO218</strain>
    </source>
</reference>
<sequence length="665" mass="71775">MRVLFAVWLAIAGWMLPAAAQAIDDPAALVAAYEKTQGQERILAFTSDVTVAPSGDYDVTETIRVVSLADRIKHGLERDFPTSYRNRLGQKTRVSFDVLAVSRDGRPEHYELIDLDNGVRVRIGEAETLLSPGEHVYVLHYRTSRQIGYRDGYDEIYWNVTGNGWVFPIDMAEARITLPSPARFGERAVYTGPDGSTAHDAAVFEERPGFIHFRTTAPLDSYSGLTVAAAFPKGVLETPSRARRFGWWLSDWGPLVAGLAALAALLGYYFYAWLRAGRGPRRGTIVPIFAPPDDLSAAACRYIRRMGDDNRGFTAAIIDLAVRGHIGITREDGGWLSRDRTTLERRQGGRPAPAPEIAMRDTLLPSASSRIELKQDNHGTLQAARAKLAKGLEDAYSGRLFVRNGVWAVVGLLAIPAAILLVTTFALLVHQGDVATGVLTMPLLGGLSLLAVWGCHKLTQGKGCVVILAWLGLIAAVMIAFMCTFGSVGLALSDGAWPVLLPLAALPLAITAFRWMYAPTVEGRAVTDRIEGFRHYLGITEEERLDALHPPEKTPELFERYLPYAIALDVENRWADKFAAVLAAAAAAGTVAHTASWYSGGGNVFGTIWAVSLAASALAGQHHLRSRPRRSSSSSGGPPAAGSSGGGGRRAAGLVGVYDLLSLIP</sequence>
<evidence type="ECO:0000256" key="3">
    <source>
        <dbReference type="SAM" id="SignalP"/>
    </source>
</evidence>
<feature type="domain" description="Predicted membrane protein YciQ-like C-terminal" evidence="5">
    <location>
        <begin position="290"/>
        <end position="578"/>
    </location>
</feature>
<feature type="transmembrane region" description="Helical" evidence="2">
    <location>
        <begin position="465"/>
        <end position="490"/>
    </location>
</feature>
<evidence type="ECO:0000256" key="2">
    <source>
        <dbReference type="SAM" id="Phobius"/>
    </source>
</evidence>
<keyword evidence="2" id="KW-0812">Transmembrane</keyword>
<feature type="transmembrane region" description="Helical" evidence="2">
    <location>
        <begin position="434"/>
        <end position="453"/>
    </location>
</feature>
<protein>
    <submittedName>
        <fullName evidence="6">DUF2207 domain-containing protein</fullName>
    </submittedName>
</protein>
<keyword evidence="2" id="KW-0472">Membrane</keyword>
<organism evidence="6 7">
    <name type="scientific">Rhizorhabdus wittichii</name>
    <dbReference type="NCBI Taxonomy" id="160791"/>
    <lineage>
        <taxon>Bacteria</taxon>
        <taxon>Pseudomonadati</taxon>
        <taxon>Pseudomonadota</taxon>
        <taxon>Alphaproteobacteria</taxon>
        <taxon>Sphingomonadales</taxon>
        <taxon>Sphingomonadaceae</taxon>
        <taxon>Rhizorhabdus</taxon>
    </lineage>
</organism>
<gene>
    <name evidence="6" type="ORF">HRJ34_09230</name>
</gene>
<dbReference type="InterPro" id="IPR048389">
    <property type="entry name" value="YciQ-like_C"/>
</dbReference>
<dbReference type="InterPro" id="IPR018702">
    <property type="entry name" value="DUF2207"/>
</dbReference>
<feature type="transmembrane region" description="Helical" evidence="2">
    <location>
        <begin position="496"/>
        <end position="517"/>
    </location>
</feature>
<name>A0A975D6J1_9SPHN</name>
<feature type="transmembrane region" description="Helical" evidence="2">
    <location>
        <begin position="252"/>
        <end position="274"/>
    </location>
</feature>
<feature type="domain" description="DUF2207" evidence="4">
    <location>
        <begin position="42"/>
        <end position="231"/>
    </location>
</feature>
<evidence type="ECO:0000256" key="1">
    <source>
        <dbReference type="SAM" id="MobiDB-lite"/>
    </source>
</evidence>
<dbReference type="Pfam" id="PF09972">
    <property type="entry name" value="DUF2207"/>
    <property type="match status" value="1"/>
</dbReference>